<evidence type="ECO:0000256" key="1">
    <source>
        <dbReference type="SAM" id="MobiDB-lite"/>
    </source>
</evidence>
<proteinExistence type="predicted"/>
<feature type="region of interest" description="Disordered" evidence="1">
    <location>
        <begin position="79"/>
        <end position="98"/>
    </location>
</feature>
<name>A0A917VHP6_9ACTN</name>
<evidence type="ECO:0000313" key="2">
    <source>
        <dbReference type="EMBL" id="GGK79199.1"/>
    </source>
</evidence>
<reference evidence="2" key="2">
    <citation type="submission" date="2020-09" db="EMBL/GenBank/DDBJ databases">
        <authorList>
            <person name="Sun Q."/>
            <person name="Ohkuma M."/>
        </authorList>
    </citation>
    <scope>NUCLEOTIDE SEQUENCE</scope>
    <source>
        <strain evidence="2">JCM 13064</strain>
    </source>
</reference>
<reference evidence="2" key="1">
    <citation type="journal article" date="2014" name="Int. J. Syst. Evol. Microbiol.">
        <title>Complete genome sequence of Corynebacterium casei LMG S-19264T (=DSM 44701T), isolated from a smear-ripened cheese.</title>
        <authorList>
            <consortium name="US DOE Joint Genome Institute (JGI-PGF)"/>
            <person name="Walter F."/>
            <person name="Albersmeier A."/>
            <person name="Kalinowski J."/>
            <person name="Ruckert C."/>
        </authorList>
    </citation>
    <scope>NUCLEOTIDE SEQUENCE</scope>
    <source>
        <strain evidence="2">JCM 13064</strain>
    </source>
</reference>
<accession>A0A917VHP6</accession>
<organism evidence="2 3">
    <name type="scientific">Sphaerisporangium melleum</name>
    <dbReference type="NCBI Taxonomy" id="321316"/>
    <lineage>
        <taxon>Bacteria</taxon>
        <taxon>Bacillati</taxon>
        <taxon>Actinomycetota</taxon>
        <taxon>Actinomycetes</taxon>
        <taxon>Streptosporangiales</taxon>
        <taxon>Streptosporangiaceae</taxon>
        <taxon>Sphaerisporangium</taxon>
    </lineage>
</organism>
<evidence type="ECO:0000313" key="3">
    <source>
        <dbReference type="Proteomes" id="UP000645217"/>
    </source>
</evidence>
<gene>
    <name evidence="2" type="ORF">GCM10007964_22290</name>
</gene>
<sequence>MVLLCSGSRLPRLGTRVFRPHRPPRTPLRRIALRVGLPLPRRPVLLTCASRLVRPAGPGPARLPGPGGRRAVRIEPVGPLGRRSVRGGRVRERAGVRL</sequence>
<protein>
    <submittedName>
        <fullName evidence="2">Uncharacterized protein</fullName>
    </submittedName>
</protein>
<dbReference type="AlphaFoldDB" id="A0A917VHP6"/>
<dbReference type="EMBL" id="BMNT01000010">
    <property type="protein sequence ID" value="GGK79199.1"/>
    <property type="molecule type" value="Genomic_DNA"/>
</dbReference>
<keyword evidence="3" id="KW-1185">Reference proteome</keyword>
<feature type="compositionally biased region" description="Basic and acidic residues" evidence="1">
    <location>
        <begin position="89"/>
        <end position="98"/>
    </location>
</feature>
<dbReference type="Proteomes" id="UP000645217">
    <property type="component" value="Unassembled WGS sequence"/>
</dbReference>
<comment type="caution">
    <text evidence="2">The sequence shown here is derived from an EMBL/GenBank/DDBJ whole genome shotgun (WGS) entry which is preliminary data.</text>
</comment>